<proteinExistence type="predicted"/>
<feature type="transmembrane region" description="Helical" evidence="1">
    <location>
        <begin position="108"/>
        <end position="126"/>
    </location>
</feature>
<protein>
    <recommendedName>
        <fullName evidence="4">DUF2946 domain-containing protein</fullName>
    </recommendedName>
</protein>
<name>A0A1H3CXY4_9RHOB</name>
<gene>
    <name evidence="2" type="ORF">SAMN05444276_11030</name>
</gene>
<evidence type="ECO:0000256" key="1">
    <source>
        <dbReference type="SAM" id="Phobius"/>
    </source>
</evidence>
<evidence type="ECO:0008006" key="4">
    <source>
        <dbReference type="Google" id="ProtNLM"/>
    </source>
</evidence>
<evidence type="ECO:0000313" key="3">
    <source>
        <dbReference type="Proteomes" id="UP000182944"/>
    </source>
</evidence>
<keyword evidence="1" id="KW-0472">Membrane</keyword>
<reference evidence="3" key="1">
    <citation type="submission" date="2016-10" db="EMBL/GenBank/DDBJ databases">
        <authorList>
            <person name="Varghese N."/>
            <person name="Submissions S."/>
        </authorList>
    </citation>
    <scope>NUCLEOTIDE SEQUENCE [LARGE SCALE GENOMIC DNA]</scope>
    <source>
        <strain evidence="3">DSM 29303</strain>
    </source>
</reference>
<keyword evidence="1" id="KW-0812">Transmembrane</keyword>
<sequence length="230" mass="24735">MSRQTVVSRHNLCEKKLKTESADRLCDDGRWCRDVPAGGIMSRAIAVHLEVSASRLIRSGGIMALMKLERFQNTSAISRRVPAADLHGCMNGHAAPVGRSWADRLRRAAALLVLLGFAVFTLQAAVQPALAGHMTHASQTAAAAYQGCAHFPAAGGMDSESVTETGCSDDSRSSLRHDCCIQFCTFVAVLPEMSLVEPTWADDVLPSLWSHRSGRALDGVLRPPRLSASL</sequence>
<dbReference type="Proteomes" id="UP000182944">
    <property type="component" value="Unassembled WGS sequence"/>
</dbReference>
<keyword evidence="1" id="KW-1133">Transmembrane helix</keyword>
<evidence type="ECO:0000313" key="2">
    <source>
        <dbReference type="EMBL" id="SDX59083.1"/>
    </source>
</evidence>
<accession>A0A1H3CXY4</accession>
<dbReference type="EMBL" id="FNNA01000010">
    <property type="protein sequence ID" value="SDX59083.1"/>
    <property type="molecule type" value="Genomic_DNA"/>
</dbReference>
<keyword evidence="3" id="KW-1185">Reference proteome</keyword>
<dbReference type="AlphaFoldDB" id="A0A1H3CXY4"/>
<organism evidence="2 3">
    <name type="scientific">Paracoccus sanguinis</name>
    <dbReference type="NCBI Taxonomy" id="1545044"/>
    <lineage>
        <taxon>Bacteria</taxon>
        <taxon>Pseudomonadati</taxon>
        <taxon>Pseudomonadota</taxon>
        <taxon>Alphaproteobacteria</taxon>
        <taxon>Rhodobacterales</taxon>
        <taxon>Paracoccaceae</taxon>
        <taxon>Paracoccus</taxon>
    </lineage>
</organism>